<evidence type="ECO:0000313" key="2">
    <source>
        <dbReference type="Proteomes" id="UP000054721"/>
    </source>
</evidence>
<sequence length="248" mass="28762">MTTLIFQKSKREKNLHNNAILRSTSDPEEEEVSISLATPSAARLLLYSYLQRNKYSFLDVQDNTTQYLGRVWFDYCSVHVSTVSSHSALWFSSLSHWLNGVTQYCSRNLCGFAYRNTYIVNIVDLHWFSDTSHKSGSACCHQCVWYFCRIRNHVDKYVITKHYYQLMPLSLATYSKKKRKLWPQALPSGYARGQIKICICLQAIPQAIYSTIFDLRGFLCKFLIASGPRRRLRLCPRANKNLHIPAIN</sequence>
<accession>A0A0V1KM23</accession>
<proteinExistence type="predicted"/>
<keyword evidence="2" id="KW-1185">Reference proteome</keyword>
<dbReference type="Proteomes" id="UP000054721">
    <property type="component" value="Unassembled WGS sequence"/>
</dbReference>
<dbReference type="EMBL" id="JYDW01000406">
    <property type="protein sequence ID" value="KRZ48441.1"/>
    <property type="molecule type" value="Genomic_DNA"/>
</dbReference>
<comment type="caution">
    <text evidence="1">The sequence shown here is derived from an EMBL/GenBank/DDBJ whole genome shotgun (WGS) entry which is preliminary data.</text>
</comment>
<protein>
    <submittedName>
        <fullName evidence="1">Uncharacterized protein</fullName>
    </submittedName>
</protein>
<reference evidence="1 2" key="1">
    <citation type="submission" date="2015-05" db="EMBL/GenBank/DDBJ databases">
        <title>Evolution of Trichinella species and genotypes.</title>
        <authorList>
            <person name="Korhonen P.K."/>
            <person name="Edoardo P."/>
            <person name="Giuseppe L.R."/>
            <person name="Gasser R.B."/>
        </authorList>
    </citation>
    <scope>NUCLEOTIDE SEQUENCE [LARGE SCALE GENOMIC DNA]</scope>
    <source>
        <strain evidence="1">ISS10</strain>
    </source>
</reference>
<dbReference type="AlphaFoldDB" id="A0A0V1KM23"/>
<gene>
    <name evidence="1" type="ORF">T02_5871</name>
</gene>
<evidence type="ECO:0000313" key="1">
    <source>
        <dbReference type="EMBL" id="KRZ48441.1"/>
    </source>
</evidence>
<dbReference type="OrthoDB" id="5933475at2759"/>
<name>A0A0V1KM23_9BILA</name>
<organism evidence="1 2">
    <name type="scientific">Trichinella nativa</name>
    <dbReference type="NCBI Taxonomy" id="6335"/>
    <lineage>
        <taxon>Eukaryota</taxon>
        <taxon>Metazoa</taxon>
        <taxon>Ecdysozoa</taxon>
        <taxon>Nematoda</taxon>
        <taxon>Enoplea</taxon>
        <taxon>Dorylaimia</taxon>
        <taxon>Trichinellida</taxon>
        <taxon>Trichinellidae</taxon>
        <taxon>Trichinella</taxon>
    </lineage>
</organism>